<dbReference type="PROSITE" id="PS51433">
    <property type="entry name" value="PNT"/>
    <property type="match status" value="1"/>
</dbReference>
<dbReference type="SUPFAM" id="SSF46785">
    <property type="entry name" value="Winged helix' DNA-binding domain"/>
    <property type="match status" value="1"/>
</dbReference>
<evidence type="ECO:0000256" key="2">
    <source>
        <dbReference type="ARBA" id="ARBA00005562"/>
    </source>
</evidence>
<dbReference type="GO" id="GO:0030154">
    <property type="term" value="P:cell differentiation"/>
    <property type="evidence" value="ECO:0007669"/>
    <property type="project" value="TreeGrafter"/>
</dbReference>
<evidence type="ECO:0000259" key="11">
    <source>
        <dbReference type="PROSITE" id="PS51433"/>
    </source>
</evidence>
<dbReference type="Pfam" id="PF02198">
    <property type="entry name" value="SAM_PNT"/>
    <property type="match status" value="1"/>
</dbReference>
<feature type="region of interest" description="Disordered" evidence="9">
    <location>
        <begin position="373"/>
        <end position="402"/>
    </location>
</feature>
<evidence type="ECO:0000256" key="9">
    <source>
        <dbReference type="SAM" id="MobiDB-lite"/>
    </source>
</evidence>
<dbReference type="SUPFAM" id="SSF47769">
    <property type="entry name" value="SAM/Pointed domain"/>
    <property type="match status" value="1"/>
</dbReference>
<feature type="compositionally biased region" description="Low complexity" evidence="9">
    <location>
        <begin position="148"/>
        <end position="158"/>
    </location>
</feature>
<evidence type="ECO:0000256" key="5">
    <source>
        <dbReference type="ARBA" id="ARBA00023125"/>
    </source>
</evidence>
<dbReference type="InterPro" id="IPR003118">
    <property type="entry name" value="Pointed_dom"/>
</dbReference>
<organism evidence="12 13">
    <name type="scientific">Loxodonta africana</name>
    <name type="common">African elephant</name>
    <dbReference type="NCBI Taxonomy" id="9785"/>
    <lineage>
        <taxon>Eukaryota</taxon>
        <taxon>Metazoa</taxon>
        <taxon>Chordata</taxon>
        <taxon>Craniata</taxon>
        <taxon>Vertebrata</taxon>
        <taxon>Euteleostomi</taxon>
        <taxon>Mammalia</taxon>
        <taxon>Eutheria</taxon>
        <taxon>Afrotheria</taxon>
        <taxon>Proboscidea</taxon>
        <taxon>Elephantidae</taxon>
        <taxon>Loxodonta</taxon>
    </lineage>
</organism>
<dbReference type="Gene3D" id="1.10.150.50">
    <property type="entry name" value="Transcription Factor, Ets-1"/>
    <property type="match status" value="1"/>
</dbReference>
<dbReference type="Proteomes" id="UP000007646">
    <property type="component" value="Unassembled WGS sequence"/>
</dbReference>
<dbReference type="InterPro" id="IPR036388">
    <property type="entry name" value="WH-like_DNA-bd_sf"/>
</dbReference>
<protein>
    <submittedName>
        <fullName evidence="12">ETS variant transcription factor 7</fullName>
    </submittedName>
</protein>
<keyword evidence="3" id="KW-0678">Repressor</keyword>
<dbReference type="InterPro" id="IPR046328">
    <property type="entry name" value="ETS_fam"/>
</dbReference>
<name>G3SSN5_LOXAF</name>
<dbReference type="eggNOG" id="KOG3804">
    <property type="taxonomic scope" value="Eukaryota"/>
</dbReference>
<dbReference type="PROSITE" id="PS50061">
    <property type="entry name" value="ETS_DOMAIN_3"/>
    <property type="match status" value="1"/>
</dbReference>
<evidence type="ECO:0000256" key="7">
    <source>
        <dbReference type="ARBA" id="ARBA00023242"/>
    </source>
</evidence>
<feature type="compositionally biased region" description="Basic and acidic residues" evidence="9">
    <location>
        <begin position="387"/>
        <end position="402"/>
    </location>
</feature>
<dbReference type="FunFam" id="1.10.150.50:FF:000030">
    <property type="entry name" value="transcription factor ETV6"/>
    <property type="match status" value="1"/>
</dbReference>
<dbReference type="OMA" id="RCEARMN"/>
<evidence type="ECO:0000256" key="1">
    <source>
        <dbReference type="ARBA" id="ARBA00004123"/>
    </source>
</evidence>
<dbReference type="STRING" id="9785.ENSLAFP00000002977"/>
<accession>G3SSN5</accession>
<gene>
    <name evidence="12" type="primary">ETV7</name>
</gene>
<comment type="similarity">
    <text evidence="2 8">Belongs to the ETS family.</text>
</comment>
<keyword evidence="7 8" id="KW-0539">Nucleus</keyword>
<dbReference type="GO" id="GO:0001227">
    <property type="term" value="F:DNA-binding transcription repressor activity, RNA polymerase II-specific"/>
    <property type="evidence" value="ECO:0007669"/>
    <property type="project" value="Ensembl"/>
</dbReference>
<evidence type="ECO:0000256" key="4">
    <source>
        <dbReference type="ARBA" id="ARBA00023015"/>
    </source>
</evidence>
<dbReference type="AlphaFoldDB" id="G3SSN5"/>
<dbReference type="InterPro" id="IPR000418">
    <property type="entry name" value="Ets_dom"/>
</dbReference>
<dbReference type="GO" id="GO:0005654">
    <property type="term" value="C:nucleoplasm"/>
    <property type="evidence" value="ECO:0007669"/>
    <property type="project" value="Ensembl"/>
</dbReference>
<keyword evidence="5 8" id="KW-0238">DNA-binding</keyword>
<reference evidence="12" key="2">
    <citation type="submission" date="2025-08" db="UniProtKB">
        <authorList>
            <consortium name="Ensembl"/>
        </authorList>
    </citation>
    <scope>IDENTIFICATION</scope>
    <source>
        <strain evidence="12">Isolate ISIS603380</strain>
    </source>
</reference>
<reference evidence="12" key="3">
    <citation type="submission" date="2025-09" db="UniProtKB">
        <authorList>
            <consortium name="Ensembl"/>
        </authorList>
    </citation>
    <scope>IDENTIFICATION</scope>
    <source>
        <strain evidence="12">Isolate ISIS603380</strain>
    </source>
</reference>
<reference evidence="12 13" key="1">
    <citation type="submission" date="2009-06" db="EMBL/GenBank/DDBJ databases">
        <title>The Genome Sequence of Loxodonta africana (African elephant).</title>
        <authorList>
            <person name="Di Palma F."/>
            <person name="Heiman D."/>
            <person name="Young S."/>
            <person name="Johnson J."/>
            <person name="Lander E.S."/>
            <person name="Lindblad-Toh K."/>
        </authorList>
    </citation>
    <scope>NUCLEOTIDE SEQUENCE [LARGE SCALE GENOMIC DNA]</scope>
    <source>
        <strain evidence="12 13">Isolate ISIS603380</strain>
    </source>
</reference>
<feature type="region of interest" description="Disordered" evidence="9">
    <location>
        <begin position="132"/>
        <end position="158"/>
    </location>
</feature>
<dbReference type="FunFam" id="1.10.10.10:FF:000509">
    <property type="entry name" value="transcription factor ETV7"/>
    <property type="match status" value="1"/>
</dbReference>
<keyword evidence="13" id="KW-1185">Reference proteome</keyword>
<dbReference type="PANTHER" id="PTHR11849:SF77">
    <property type="entry name" value="TRANSCRIPTION FACTOR ETV7"/>
    <property type="match status" value="1"/>
</dbReference>
<dbReference type="InterPro" id="IPR036390">
    <property type="entry name" value="WH_DNA-bd_sf"/>
</dbReference>
<dbReference type="SMART" id="SM00251">
    <property type="entry name" value="SAM_PNT"/>
    <property type="match status" value="1"/>
</dbReference>
<dbReference type="PANTHER" id="PTHR11849">
    <property type="entry name" value="ETS"/>
    <property type="match status" value="1"/>
</dbReference>
<evidence type="ECO:0000256" key="6">
    <source>
        <dbReference type="ARBA" id="ARBA00023163"/>
    </source>
</evidence>
<evidence type="ECO:0000256" key="3">
    <source>
        <dbReference type="ARBA" id="ARBA00022491"/>
    </source>
</evidence>
<dbReference type="PRINTS" id="PR00454">
    <property type="entry name" value="ETSDOMAIN"/>
</dbReference>
<dbReference type="InParanoid" id="G3SSN5"/>
<keyword evidence="6" id="KW-0804">Transcription</keyword>
<sequence>RARRPRPQPVSLPVPGIQPALWSREDVLHWLRWAEQEYSLPGTGEHGFQMNGRALCILTKEDFRHRAPSSGDVLYELLQYIKTQRRALVCGPFFGAIFRQKMPTQQPPSLLEGEEAFHGALRLSPYWPHWESRDSSKQSNERGGGCGASSPSPSSPASSPLTSWPWGCSWQPFLISPFLTVLPVSNPFYPPISPPDRRCQHSLKCPPDTSSSLFISISLQPLSSPFHSQSAIFPGAGVNTRLSGPHSLPSTASLNFLPHWMRPDGVCSCPAMPPAPIDGRIADCRLLWDYVYQLLSDTRYEPYIKWEDKDAKIFRVVDPNGLARLWGNHKNRMNMTYEKMSRALRHYYKLNIIKKEPGQKLLFRFLKTPGKMAQDKGSCLEQPESQEQDRMDFKDEMLQVSS</sequence>
<dbReference type="HOGENOM" id="CLU_037998_1_0_1"/>
<dbReference type="FunCoup" id="G3SSN5">
    <property type="interactions" value="375"/>
</dbReference>
<evidence type="ECO:0000313" key="13">
    <source>
        <dbReference type="Proteomes" id="UP000007646"/>
    </source>
</evidence>
<feature type="domain" description="PNT" evidence="11">
    <location>
        <begin position="1"/>
        <end position="85"/>
    </location>
</feature>
<comment type="subcellular location">
    <subcellularLocation>
        <location evidence="1 8">Nucleus</location>
    </subcellularLocation>
</comment>
<keyword evidence="4" id="KW-0805">Transcription regulation</keyword>
<dbReference type="SMART" id="SM00413">
    <property type="entry name" value="ETS"/>
    <property type="match status" value="1"/>
</dbReference>
<evidence type="ECO:0000259" key="10">
    <source>
        <dbReference type="PROSITE" id="PS50061"/>
    </source>
</evidence>
<dbReference type="Pfam" id="PF00178">
    <property type="entry name" value="Ets"/>
    <property type="match status" value="1"/>
</dbReference>
<dbReference type="GO" id="GO:0000977">
    <property type="term" value="F:RNA polymerase II transcription regulatory region sequence-specific DNA binding"/>
    <property type="evidence" value="ECO:0007669"/>
    <property type="project" value="Ensembl"/>
</dbReference>
<dbReference type="CDD" id="cd08535">
    <property type="entry name" value="SAM_PNT-Tel_Yan"/>
    <property type="match status" value="1"/>
</dbReference>
<proteinExistence type="inferred from homology"/>
<evidence type="ECO:0000313" key="12">
    <source>
        <dbReference type="Ensembl" id="ENSLAFP00000002977.2"/>
    </source>
</evidence>
<feature type="domain" description="ETS" evidence="10">
    <location>
        <begin position="285"/>
        <end position="366"/>
    </location>
</feature>
<dbReference type="InterPro" id="IPR013761">
    <property type="entry name" value="SAM/pointed_sf"/>
</dbReference>
<dbReference type="GeneTree" id="ENSGT00940000162211"/>
<evidence type="ECO:0000256" key="8">
    <source>
        <dbReference type="RuleBase" id="RU004019"/>
    </source>
</evidence>
<dbReference type="Ensembl" id="ENSLAFT00000003569.2">
    <property type="protein sequence ID" value="ENSLAFP00000002977.2"/>
    <property type="gene ID" value="ENSLAFG00000003568.2"/>
</dbReference>
<dbReference type="Gene3D" id="1.10.10.10">
    <property type="entry name" value="Winged helix-like DNA-binding domain superfamily/Winged helix DNA-binding domain"/>
    <property type="match status" value="1"/>
</dbReference>
<dbReference type="PROSITE" id="PS00346">
    <property type="entry name" value="ETS_DOMAIN_2"/>
    <property type="match status" value="1"/>
</dbReference>